<evidence type="ECO:0000313" key="1">
    <source>
        <dbReference type="EMBL" id="MFC5828083.1"/>
    </source>
</evidence>
<protein>
    <submittedName>
        <fullName evidence="1">Uncharacterized protein</fullName>
    </submittedName>
</protein>
<gene>
    <name evidence="1" type="ORF">ACFPZ3_29815</name>
</gene>
<dbReference type="Proteomes" id="UP001596058">
    <property type="component" value="Unassembled WGS sequence"/>
</dbReference>
<evidence type="ECO:0000313" key="2">
    <source>
        <dbReference type="Proteomes" id="UP001596058"/>
    </source>
</evidence>
<dbReference type="RefSeq" id="WP_379517587.1">
    <property type="nucleotide sequence ID" value="NZ_JBHSPA010000034.1"/>
</dbReference>
<accession>A0ABW1CT26</accession>
<proteinExistence type="predicted"/>
<keyword evidence="2" id="KW-1185">Reference proteome</keyword>
<dbReference type="EMBL" id="JBHSPA010000034">
    <property type="protein sequence ID" value="MFC5828083.1"/>
    <property type="molecule type" value="Genomic_DNA"/>
</dbReference>
<reference evidence="2" key="1">
    <citation type="journal article" date="2019" name="Int. J. Syst. Evol. Microbiol.">
        <title>The Global Catalogue of Microorganisms (GCM) 10K type strain sequencing project: providing services to taxonomists for standard genome sequencing and annotation.</title>
        <authorList>
            <consortium name="The Broad Institute Genomics Platform"/>
            <consortium name="The Broad Institute Genome Sequencing Center for Infectious Disease"/>
            <person name="Wu L."/>
            <person name="Ma J."/>
        </authorList>
    </citation>
    <scope>NUCLEOTIDE SEQUENCE [LARGE SCALE GENOMIC DNA]</scope>
    <source>
        <strain evidence="2">CCUG 53903</strain>
    </source>
</reference>
<sequence>MAADAYDLDQEWQRRFPAMNGTIACPCALKVSWQCHEPGGGYVEGHLPAVNSTGEPKPSRRDFDAWCHIGAPGTHVARVLMNPRSGLIQGAEEYLRYTAQRRGVDPVVAERLQAVLKEWDAAKPGASGE</sequence>
<organism evidence="1 2">
    <name type="scientific">Nonomuraea insulae</name>
    <dbReference type="NCBI Taxonomy" id="1616787"/>
    <lineage>
        <taxon>Bacteria</taxon>
        <taxon>Bacillati</taxon>
        <taxon>Actinomycetota</taxon>
        <taxon>Actinomycetes</taxon>
        <taxon>Streptosporangiales</taxon>
        <taxon>Streptosporangiaceae</taxon>
        <taxon>Nonomuraea</taxon>
    </lineage>
</organism>
<comment type="caution">
    <text evidence="1">The sequence shown here is derived from an EMBL/GenBank/DDBJ whole genome shotgun (WGS) entry which is preliminary data.</text>
</comment>
<name>A0ABW1CT26_9ACTN</name>